<keyword evidence="1" id="KW-0732">Signal</keyword>
<dbReference type="AlphaFoldDB" id="A0A6A6VUC2"/>
<dbReference type="GeneID" id="54480417"/>
<dbReference type="EMBL" id="ML996581">
    <property type="protein sequence ID" value="KAF2754288.1"/>
    <property type="molecule type" value="Genomic_DNA"/>
</dbReference>
<evidence type="ECO:0000313" key="3">
    <source>
        <dbReference type="Proteomes" id="UP000799437"/>
    </source>
</evidence>
<evidence type="ECO:0000256" key="1">
    <source>
        <dbReference type="SAM" id="SignalP"/>
    </source>
</evidence>
<feature type="chain" id="PRO_5025494926" evidence="1">
    <location>
        <begin position="26"/>
        <end position="101"/>
    </location>
</feature>
<evidence type="ECO:0000313" key="2">
    <source>
        <dbReference type="EMBL" id="KAF2754288.1"/>
    </source>
</evidence>
<name>A0A6A6VUC2_9PEZI</name>
<feature type="signal peptide" evidence="1">
    <location>
        <begin position="1"/>
        <end position="25"/>
    </location>
</feature>
<proteinExistence type="predicted"/>
<accession>A0A6A6VUC2</accession>
<reference evidence="2" key="1">
    <citation type="journal article" date="2020" name="Stud. Mycol.">
        <title>101 Dothideomycetes genomes: a test case for predicting lifestyles and emergence of pathogens.</title>
        <authorList>
            <person name="Haridas S."/>
            <person name="Albert R."/>
            <person name="Binder M."/>
            <person name="Bloem J."/>
            <person name="Labutti K."/>
            <person name="Salamov A."/>
            <person name="Andreopoulos B."/>
            <person name="Baker S."/>
            <person name="Barry K."/>
            <person name="Bills G."/>
            <person name="Bluhm B."/>
            <person name="Cannon C."/>
            <person name="Castanera R."/>
            <person name="Culley D."/>
            <person name="Daum C."/>
            <person name="Ezra D."/>
            <person name="Gonzalez J."/>
            <person name="Henrissat B."/>
            <person name="Kuo A."/>
            <person name="Liang C."/>
            <person name="Lipzen A."/>
            <person name="Lutzoni F."/>
            <person name="Magnuson J."/>
            <person name="Mondo S."/>
            <person name="Nolan M."/>
            <person name="Ohm R."/>
            <person name="Pangilinan J."/>
            <person name="Park H.-J."/>
            <person name="Ramirez L."/>
            <person name="Alfaro M."/>
            <person name="Sun H."/>
            <person name="Tritt A."/>
            <person name="Yoshinaga Y."/>
            <person name="Zwiers L.-H."/>
            <person name="Turgeon B."/>
            <person name="Goodwin S."/>
            <person name="Spatafora J."/>
            <person name="Crous P."/>
            <person name="Grigoriev I."/>
        </authorList>
    </citation>
    <scope>NUCLEOTIDE SEQUENCE</scope>
    <source>
        <strain evidence="2">CBS 121739</strain>
    </source>
</reference>
<protein>
    <submittedName>
        <fullName evidence="2">Uncharacterized protein</fullName>
    </submittedName>
</protein>
<dbReference type="RefSeq" id="XP_033596739.1">
    <property type="nucleotide sequence ID" value="XM_033739363.1"/>
</dbReference>
<keyword evidence="3" id="KW-1185">Reference proteome</keyword>
<organism evidence="2 3">
    <name type="scientific">Pseudovirgaria hyperparasitica</name>
    <dbReference type="NCBI Taxonomy" id="470096"/>
    <lineage>
        <taxon>Eukaryota</taxon>
        <taxon>Fungi</taxon>
        <taxon>Dikarya</taxon>
        <taxon>Ascomycota</taxon>
        <taxon>Pezizomycotina</taxon>
        <taxon>Dothideomycetes</taxon>
        <taxon>Dothideomycetes incertae sedis</taxon>
        <taxon>Acrospermales</taxon>
        <taxon>Acrospermaceae</taxon>
        <taxon>Pseudovirgaria</taxon>
    </lineage>
</organism>
<gene>
    <name evidence="2" type="ORF">EJ05DRAFT_155204</name>
</gene>
<sequence length="101" mass="11172">MPYYPCSVCIPLSVLKLLSISSVVGKACCDVACLYLLVKSHSDYIVSSGYRLIPVLVFRSEDVQSGAVPGSIFYKPLLHWMSADIIQISPLRIMTEYHSTS</sequence>
<dbReference type="Proteomes" id="UP000799437">
    <property type="component" value="Unassembled WGS sequence"/>
</dbReference>